<proteinExistence type="predicted"/>
<dbReference type="AlphaFoldDB" id="A0A0Q0AKV1"/>
<dbReference type="Proteomes" id="UP000050384">
    <property type="component" value="Unassembled WGS sequence"/>
</dbReference>
<dbReference type="EMBL" id="LJRI01001047">
    <property type="protein sequence ID" value="KPY78061.1"/>
    <property type="molecule type" value="Genomic_DNA"/>
</dbReference>
<organism evidence="1 2">
    <name type="scientific">Pseudomonas syringae pv. spinaceae</name>
    <dbReference type="NCBI Taxonomy" id="264459"/>
    <lineage>
        <taxon>Bacteria</taxon>
        <taxon>Pseudomonadati</taxon>
        <taxon>Pseudomonadota</taxon>
        <taxon>Gammaproteobacteria</taxon>
        <taxon>Pseudomonadales</taxon>
        <taxon>Pseudomonadaceae</taxon>
        <taxon>Pseudomonas</taxon>
        <taxon>Pseudomonas syringae</taxon>
    </lineage>
</organism>
<protein>
    <submittedName>
        <fullName evidence="1">Uncharacterized protein</fullName>
    </submittedName>
</protein>
<comment type="caution">
    <text evidence="1">The sequence shown here is derived from an EMBL/GenBank/DDBJ whole genome shotgun (WGS) entry which is preliminary data.</text>
</comment>
<evidence type="ECO:0000313" key="2">
    <source>
        <dbReference type="Proteomes" id="UP000050384"/>
    </source>
</evidence>
<gene>
    <name evidence="1" type="ORF">ALO94_00228</name>
</gene>
<name>A0A0Q0AKV1_PSESX</name>
<reference evidence="1 2" key="1">
    <citation type="submission" date="2015-09" db="EMBL/GenBank/DDBJ databases">
        <title>Genome announcement of multiple Pseudomonas syringae strains.</title>
        <authorList>
            <person name="Thakur S."/>
            <person name="Wang P.W."/>
            <person name="Gong Y."/>
            <person name="Weir B.S."/>
            <person name="Guttman D.S."/>
        </authorList>
    </citation>
    <scope>NUCLEOTIDE SEQUENCE [LARGE SCALE GENOMIC DNA]</scope>
    <source>
        <strain evidence="1 2">ICMP16929</strain>
    </source>
</reference>
<accession>A0A0Q0AKV1</accession>
<sequence length="72" mass="8172">MQRLRKPRFLRHATELGDLRDIGHIGCSAMSMMNQSRLGIGTDMRLHAKEVLVTFLRLMHLGIALSFLVPGR</sequence>
<evidence type="ECO:0000313" key="1">
    <source>
        <dbReference type="EMBL" id="KPY78061.1"/>
    </source>
</evidence>
<dbReference type="PATRIC" id="fig|264459.3.peg.383"/>